<dbReference type="EMBL" id="JABWDY010012831">
    <property type="protein sequence ID" value="KAF5198793.1"/>
    <property type="molecule type" value="Genomic_DNA"/>
</dbReference>
<accession>A0A7J6WPB1</accession>
<evidence type="ECO:0000313" key="1">
    <source>
        <dbReference type="EMBL" id="KAF5198793.1"/>
    </source>
</evidence>
<protein>
    <submittedName>
        <fullName evidence="1">Uncharacterized protein</fullName>
    </submittedName>
</protein>
<sequence>MEYTKSLLQTFQKWEIQHTPRQNNRHADSLAYLASQIDTDKPRMVYVDVRTTPAYNTEIHQINEISDLIEIPQHDIDNSWMRPIINYLLGVYPDDDVKLLKLD</sequence>
<keyword evidence="2" id="KW-1185">Reference proteome</keyword>
<dbReference type="Proteomes" id="UP000554482">
    <property type="component" value="Unassembled WGS sequence"/>
</dbReference>
<proteinExistence type="predicted"/>
<dbReference type="AlphaFoldDB" id="A0A7J6WPB1"/>
<comment type="caution">
    <text evidence="1">The sequence shown here is derived from an EMBL/GenBank/DDBJ whole genome shotgun (WGS) entry which is preliminary data.</text>
</comment>
<feature type="non-terminal residue" evidence="1">
    <location>
        <position position="103"/>
    </location>
</feature>
<evidence type="ECO:0000313" key="2">
    <source>
        <dbReference type="Proteomes" id="UP000554482"/>
    </source>
</evidence>
<dbReference type="OrthoDB" id="101614at2759"/>
<name>A0A7J6WPB1_THATH</name>
<gene>
    <name evidence="1" type="ORF">FRX31_011620</name>
</gene>
<organism evidence="1 2">
    <name type="scientific">Thalictrum thalictroides</name>
    <name type="common">Rue-anemone</name>
    <name type="synonym">Anemone thalictroides</name>
    <dbReference type="NCBI Taxonomy" id="46969"/>
    <lineage>
        <taxon>Eukaryota</taxon>
        <taxon>Viridiplantae</taxon>
        <taxon>Streptophyta</taxon>
        <taxon>Embryophyta</taxon>
        <taxon>Tracheophyta</taxon>
        <taxon>Spermatophyta</taxon>
        <taxon>Magnoliopsida</taxon>
        <taxon>Ranunculales</taxon>
        <taxon>Ranunculaceae</taxon>
        <taxon>Thalictroideae</taxon>
        <taxon>Thalictrum</taxon>
    </lineage>
</organism>
<reference evidence="1 2" key="1">
    <citation type="submission" date="2020-06" db="EMBL/GenBank/DDBJ databases">
        <title>Transcriptomic and genomic resources for Thalictrum thalictroides and T. hernandezii: Facilitating candidate gene discovery in an emerging model plant lineage.</title>
        <authorList>
            <person name="Arias T."/>
            <person name="Riano-Pachon D.M."/>
            <person name="Di Stilio V.S."/>
        </authorList>
    </citation>
    <scope>NUCLEOTIDE SEQUENCE [LARGE SCALE GENOMIC DNA]</scope>
    <source>
        <strain evidence="2">cv. WT478/WT964</strain>
        <tissue evidence="1">Leaves</tissue>
    </source>
</reference>